<organism evidence="1 2">
    <name type="scientific">Panagrolaimus sp. JU765</name>
    <dbReference type="NCBI Taxonomy" id="591449"/>
    <lineage>
        <taxon>Eukaryota</taxon>
        <taxon>Metazoa</taxon>
        <taxon>Ecdysozoa</taxon>
        <taxon>Nematoda</taxon>
        <taxon>Chromadorea</taxon>
        <taxon>Rhabditida</taxon>
        <taxon>Tylenchina</taxon>
        <taxon>Panagrolaimomorpha</taxon>
        <taxon>Panagrolaimoidea</taxon>
        <taxon>Panagrolaimidae</taxon>
        <taxon>Panagrolaimus</taxon>
    </lineage>
</organism>
<evidence type="ECO:0000313" key="1">
    <source>
        <dbReference type="Proteomes" id="UP000887576"/>
    </source>
</evidence>
<protein>
    <submittedName>
        <fullName evidence="2">Uncharacterized protein</fullName>
    </submittedName>
</protein>
<name>A0AC34R8V1_9BILA</name>
<dbReference type="Proteomes" id="UP000887576">
    <property type="component" value="Unplaced"/>
</dbReference>
<proteinExistence type="predicted"/>
<dbReference type="WBParaSite" id="JU765_v2.g4658.t1">
    <property type="protein sequence ID" value="JU765_v2.g4658.t1"/>
    <property type="gene ID" value="JU765_v2.g4658"/>
</dbReference>
<accession>A0AC34R8V1</accession>
<evidence type="ECO:0000313" key="2">
    <source>
        <dbReference type="WBParaSite" id="JU765_v2.g4658.t1"/>
    </source>
</evidence>
<reference evidence="2" key="1">
    <citation type="submission" date="2022-11" db="UniProtKB">
        <authorList>
            <consortium name="WormBaseParasite"/>
        </authorList>
    </citation>
    <scope>IDENTIFICATION</scope>
</reference>
<sequence length="81" mass="9099">MSSTVSTATQAVVKKPSLILRATKKVKDYFNQLSDDYKTIFVESIEDIPKYPVRSLLFMTTVLPCHTVLVCLLIHHGCSIN</sequence>